<evidence type="ECO:0000313" key="4">
    <source>
        <dbReference type="Proteomes" id="UP000521943"/>
    </source>
</evidence>
<proteinExistence type="inferred from homology"/>
<gene>
    <name evidence="3" type="ORF">DFP72DRAFT_985666</name>
</gene>
<name>A0A8H6MI01_9AGAR</name>
<sequence>MFTSAVRRFATSPSSLSSAGKRGISVQSLLHGSPEAKKEGDLESAQHSKLVGRGKYVHGFEIHRVKPDQVEEYKEAAKRFYTGIKDDADLKVKLTGSWETIVGQQDTFLHILEYENYAGYDKTTKLIRKSKEYSDAHKALLPFINSRSSQLNQEFAFFPTAPPHTEGGLFELRSYQLKPGTLLEWETTWRRGIEARRQFVAPVGAWFSQVGRLHQTHHLWQYPDLQARKELRQKAWQIDGWAETVSKTSKMADSMDSFILSPLDFSPLK</sequence>
<comment type="caution">
    <text evidence="3">The sequence shown here is derived from an EMBL/GenBank/DDBJ whole genome shotgun (WGS) entry which is preliminary data.</text>
</comment>
<protein>
    <submittedName>
        <fullName evidence="3">NIPSNAP-domain-containing protein</fullName>
    </submittedName>
</protein>
<dbReference type="EMBL" id="JACGCI010000001">
    <property type="protein sequence ID" value="KAF6766697.1"/>
    <property type="molecule type" value="Genomic_DNA"/>
</dbReference>
<dbReference type="PANTHER" id="PTHR21017">
    <property type="entry name" value="NIPSNAP-RELATED"/>
    <property type="match status" value="1"/>
</dbReference>
<dbReference type="FunFam" id="3.30.70.100:FF:000004">
    <property type="entry name" value="NIPSNAP family protein"/>
    <property type="match status" value="1"/>
</dbReference>
<reference evidence="3 4" key="1">
    <citation type="submission" date="2020-07" db="EMBL/GenBank/DDBJ databases">
        <title>Comparative genomics of pyrophilous fungi reveals a link between fire events and developmental genes.</title>
        <authorList>
            <consortium name="DOE Joint Genome Institute"/>
            <person name="Steindorff A.S."/>
            <person name="Carver A."/>
            <person name="Calhoun S."/>
            <person name="Stillman K."/>
            <person name="Liu H."/>
            <person name="Lipzen A."/>
            <person name="Pangilinan J."/>
            <person name="Labutti K."/>
            <person name="Bruns T.D."/>
            <person name="Grigoriev I.V."/>
        </authorList>
    </citation>
    <scope>NUCLEOTIDE SEQUENCE [LARGE SCALE GENOMIC DNA]</scope>
    <source>
        <strain evidence="3 4">CBS 144469</strain>
    </source>
</reference>
<dbReference type="SUPFAM" id="SSF54909">
    <property type="entry name" value="Dimeric alpha+beta barrel"/>
    <property type="match status" value="2"/>
</dbReference>
<dbReference type="PANTHER" id="PTHR21017:SF17">
    <property type="entry name" value="PROTEIN NIPSNAP"/>
    <property type="match status" value="1"/>
</dbReference>
<comment type="similarity">
    <text evidence="1">Belongs to the NipSnap family.</text>
</comment>
<dbReference type="Gene3D" id="3.30.70.100">
    <property type="match status" value="2"/>
</dbReference>
<organism evidence="3 4">
    <name type="scientific">Ephemerocybe angulata</name>
    <dbReference type="NCBI Taxonomy" id="980116"/>
    <lineage>
        <taxon>Eukaryota</taxon>
        <taxon>Fungi</taxon>
        <taxon>Dikarya</taxon>
        <taxon>Basidiomycota</taxon>
        <taxon>Agaricomycotina</taxon>
        <taxon>Agaricomycetes</taxon>
        <taxon>Agaricomycetidae</taxon>
        <taxon>Agaricales</taxon>
        <taxon>Agaricineae</taxon>
        <taxon>Psathyrellaceae</taxon>
        <taxon>Ephemerocybe</taxon>
    </lineage>
</organism>
<dbReference type="InterPro" id="IPR051557">
    <property type="entry name" value="NipSnap_domain"/>
</dbReference>
<dbReference type="OrthoDB" id="10262843at2759"/>
<evidence type="ECO:0000313" key="3">
    <source>
        <dbReference type="EMBL" id="KAF6766697.1"/>
    </source>
</evidence>
<dbReference type="InterPro" id="IPR012577">
    <property type="entry name" value="NIPSNAP"/>
</dbReference>
<evidence type="ECO:0000259" key="2">
    <source>
        <dbReference type="Pfam" id="PF07978"/>
    </source>
</evidence>
<keyword evidence="4" id="KW-1185">Reference proteome</keyword>
<dbReference type="GO" id="GO:0000423">
    <property type="term" value="P:mitophagy"/>
    <property type="evidence" value="ECO:0007669"/>
    <property type="project" value="UniProtKB-ARBA"/>
</dbReference>
<dbReference type="Proteomes" id="UP000521943">
    <property type="component" value="Unassembled WGS sequence"/>
</dbReference>
<accession>A0A8H6MI01</accession>
<evidence type="ECO:0000256" key="1">
    <source>
        <dbReference type="ARBA" id="ARBA00005291"/>
    </source>
</evidence>
<dbReference type="GO" id="GO:0005739">
    <property type="term" value="C:mitochondrion"/>
    <property type="evidence" value="ECO:0007669"/>
    <property type="project" value="TreeGrafter"/>
</dbReference>
<dbReference type="AlphaFoldDB" id="A0A8H6MI01"/>
<dbReference type="Pfam" id="PF07978">
    <property type="entry name" value="NIPSNAP"/>
    <property type="match status" value="1"/>
</dbReference>
<dbReference type="InterPro" id="IPR011008">
    <property type="entry name" value="Dimeric_a/b-barrel"/>
</dbReference>
<feature type="domain" description="NIPSNAP" evidence="2">
    <location>
        <begin position="170"/>
        <end position="267"/>
    </location>
</feature>